<dbReference type="PRINTS" id="PR00922">
    <property type="entry name" value="DADACBPTASE3"/>
</dbReference>
<dbReference type="EMBL" id="BSNN01000001">
    <property type="protein sequence ID" value="GLQ33817.1"/>
    <property type="molecule type" value="Genomic_DNA"/>
</dbReference>
<dbReference type="RefSeq" id="WP_284375091.1">
    <property type="nucleotide sequence ID" value="NZ_BSNN01000001.1"/>
</dbReference>
<dbReference type="Pfam" id="PF02113">
    <property type="entry name" value="Peptidase_S13"/>
    <property type="match status" value="1"/>
</dbReference>
<protein>
    <submittedName>
        <fullName evidence="3">D-alanyl-D-alanine carboxypeptidase</fullName>
    </submittedName>
</protein>
<dbReference type="NCBIfam" id="TIGR00666">
    <property type="entry name" value="PBP4"/>
    <property type="match status" value="1"/>
</dbReference>
<reference evidence="4" key="1">
    <citation type="journal article" date="2019" name="Int. J. Syst. Evol. Microbiol.">
        <title>The Global Catalogue of Microorganisms (GCM) 10K type strain sequencing project: providing services to taxonomists for standard genome sequencing and annotation.</title>
        <authorList>
            <consortium name="The Broad Institute Genomics Platform"/>
            <consortium name="The Broad Institute Genome Sequencing Center for Infectious Disease"/>
            <person name="Wu L."/>
            <person name="Ma J."/>
        </authorList>
    </citation>
    <scope>NUCLEOTIDE SEQUENCE [LARGE SCALE GENOMIC DNA]</scope>
    <source>
        <strain evidence="4">NBRC 110140</strain>
    </source>
</reference>
<dbReference type="PANTHER" id="PTHR30023:SF0">
    <property type="entry name" value="PENICILLIN-SENSITIVE CARBOXYPEPTIDASE A"/>
    <property type="match status" value="1"/>
</dbReference>
<keyword evidence="3" id="KW-0645">Protease</keyword>
<dbReference type="Gene3D" id="3.40.710.10">
    <property type="entry name" value="DD-peptidase/beta-lactamase superfamily"/>
    <property type="match status" value="1"/>
</dbReference>
<comment type="caution">
    <text evidence="3">The sequence shown here is derived from an EMBL/GenBank/DDBJ whole genome shotgun (WGS) entry which is preliminary data.</text>
</comment>
<evidence type="ECO:0000256" key="2">
    <source>
        <dbReference type="ARBA" id="ARBA00022801"/>
    </source>
</evidence>
<gene>
    <name evidence="3" type="ORF">GCM10007939_01000</name>
</gene>
<organism evidence="3 4">
    <name type="scientific">Amylibacter marinus</name>
    <dbReference type="NCBI Taxonomy" id="1475483"/>
    <lineage>
        <taxon>Bacteria</taxon>
        <taxon>Pseudomonadati</taxon>
        <taxon>Pseudomonadota</taxon>
        <taxon>Alphaproteobacteria</taxon>
        <taxon>Rhodobacterales</taxon>
        <taxon>Paracoccaceae</taxon>
        <taxon>Amylibacter</taxon>
    </lineage>
</organism>
<dbReference type="SUPFAM" id="SSF56601">
    <property type="entry name" value="beta-lactamase/transpeptidase-like"/>
    <property type="match status" value="1"/>
</dbReference>
<keyword evidence="2" id="KW-0378">Hydrolase</keyword>
<dbReference type="InterPro" id="IPR012338">
    <property type="entry name" value="Beta-lactam/transpept-like"/>
</dbReference>
<dbReference type="Gene3D" id="3.50.80.20">
    <property type="entry name" value="D-Ala-D-Ala carboxypeptidase C, peptidase S13"/>
    <property type="match status" value="1"/>
</dbReference>
<proteinExistence type="inferred from homology"/>
<dbReference type="Proteomes" id="UP001156694">
    <property type="component" value="Unassembled WGS sequence"/>
</dbReference>
<accession>A0ABQ5VRD6</accession>
<comment type="similarity">
    <text evidence="1">Belongs to the peptidase S13 family.</text>
</comment>
<evidence type="ECO:0000313" key="3">
    <source>
        <dbReference type="EMBL" id="GLQ33817.1"/>
    </source>
</evidence>
<name>A0ABQ5VRD6_9RHOB</name>
<dbReference type="PANTHER" id="PTHR30023">
    <property type="entry name" value="D-ALANYL-D-ALANINE CARBOXYPEPTIDASE"/>
    <property type="match status" value="1"/>
</dbReference>
<evidence type="ECO:0000313" key="4">
    <source>
        <dbReference type="Proteomes" id="UP001156694"/>
    </source>
</evidence>
<evidence type="ECO:0000256" key="1">
    <source>
        <dbReference type="ARBA" id="ARBA00006096"/>
    </source>
</evidence>
<keyword evidence="4" id="KW-1185">Reference proteome</keyword>
<sequence>MADVIGQLSPSGTHSIVVADAVTGEVLEGSHPNKELPPASVAKIFTASYALRNLGAQWRFKTQLIASSTVVKQGILQGDLTLVGGGDPALDTNGLAQLLIGLRAQGIKGISGRFMVYGGSLPYQRVLDRDQPDYVGYNPSISGLNLNFNRVFFEWKRKGTDYGITLSAKTSGYKPIIEGIEVKPIERDTPTYKYAQSGGVERWSVARGDLGGGGNRWLPVRDPARYAGEVLQILGKNFEVALPGVQVRKTAPIGHVLAEDHSQALAKTVQSMLKFSNNLMAETIGLTSSIERAAKPRSVADSAAVMSRWLVANYAADSIQMVDHSGLREDSRVSARDMAKVLQGIGWDGGIRGLLKPVELRNQNWKKAPIKGADIVAKTGTLNFTSALSGYMETPRGRQLVFAIFTVDLKQRAKIPKSQRDRAPGAPGWARRSRIMQHQLLARWARMY</sequence>
<keyword evidence="3" id="KW-0121">Carboxypeptidase</keyword>
<dbReference type="GO" id="GO:0004180">
    <property type="term" value="F:carboxypeptidase activity"/>
    <property type="evidence" value="ECO:0007669"/>
    <property type="project" value="UniProtKB-KW"/>
</dbReference>
<dbReference type="InterPro" id="IPR000667">
    <property type="entry name" value="Peptidase_S13"/>
</dbReference>